<comment type="pathway">
    <text evidence="7">Amino-acid biosynthesis; L-threonine biosynthesis; L-threonine from L-aspartate: step 4/5.</text>
</comment>
<dbReference type="SUPFAM" id="SSF55060">
    <property type="entry name" value="GHMP Kinase, C-terminal domain"/>
    <property type="match status" value="1"/>
</dbReference>
<comment type="caution">
    <text evidence="7">Lacks conserved residue(s) required for the propagation of feature annotation.</text>
</comment>
<dbReference type="PANTHER" id="PTHR20861">
    <property type="entry name" value="HOMOSERINE/4-DIPHOSPHOCYTIDYL-2-C-METHYL-D-ERYTHRITOL KINASE"/>
    <property type="match status" value="1"/>
</dbReference>
<dbReference type="EC" id="2.7.1.39" evidence="7 8"/>
<dbReference type="NCBIfam" id="TIGR00191">
    <property type="entry name" value="thrB"/>
    <property type="match status" value="1"/>
</dbReference>
<evidence type="ECO:0000256" key="5">
    <source>
        <dbReference type="ARBA" id="ARBA00022777"/>
    </source>
</evidence>
<dbReference type="HAMAP" id="MF_00384">
    <property type="entry name" value="Homoser_kinase"/>
    <property type="match status" value="1"/>
</dbReference>
<evidence type="ECO:0000256" key="3">
    <source>
        <dbReference type="ARBA" id="ARBA00022697"/>
    </source>
</evidence>
<keyword evidence="6 7" id="KW-0067">ATP-binding</keyword>
<proteinExistence type="inferred from homology"/>
<dbReference type="PIRSF" id="PIRSF000676">
    <property type="entry name" value="Homoser_kin"/>
    <property type="match status" value="1"/>
</dbReference>
<keyword evidence="1 7" id="KW-0028">Amino-acid biosynthesis</keyword>
<dbReference type="InterPro" id="IPR006204">
    <property type="entry name" value="GHMP_kinase_N_dom"/>
</dbReference>
<dbReference type="GO" id="GO:0005737">
    <property type="term" value="C:cytoplasm"/>
    <property type="evidence" value="ECO:0007669"/>
    <property type="project" value="UniProtKB-SubCell"/>
</dbReference>
<dbReference type="Pfam" id="PF00288">
    <property type="entry name" value="GHMP_kinases_N"/>
    <property type="match status" value="1"/>
</dbReference>
<dbReference type="GO" id="GO:0004413">
    <property type="term" value="F:homoserine kinase activity"/>
    <property type="evidence" value="ECO:0007669"/>
    <property type="project" value="UniProtKB-UniRule"/>
</dbReference>
<dbReference type="PRINTS" id="PR00958">
    <property type="entry name" value="HOMSERKINASE"/>
</dbReference>
<comment type="function">
    <text evidence="7">Catalyzes the ATP-dependent phosphorylation of L-homoserine to L-homoserine phosphate.</text>
</comment>
<protein>
    <recommendedName>
        <fullName evidence="7 8">Homoserine kinase</fullName>
        <shortName evidence="7">HK</shortName>
        <shortName evidence="7">HSK</shortName>
        <ecNumber evidence="7 8">2.7.1.39</ecNumber>
    </recommendedName>
</protein>
<dbReference type="SUPFAM" id="SSF54211">
    <property type="entry name" value="Ribosomal protein S5 domain 2-like"/>
    <property type="match status" value="1"/>
</dbReference>
<dbReference type="Proteomes" id="UP000216533">
    <property type="component" value="Unassembled WGS sequence"/>
</dbReference>
<keyword evidence="7" id="KW-0963">Cytoplasm</keyword>
<reference evidence="11 12" key="1">
    <citation type="submission" date="2017-07" db="EMBL/GenBank/DDBJ databases">
        <title>Draft whole genome sequences of clinical Proprionibacteriaceae strains.</title>
        <authorList>
            <person name="Bernier A.-M."/>
            <person name="Bernard K."/>
            <person name="Domingo M.-C."/>
        </authorList>
    </citation>
    <scope>NUCLEOTIDE SEQUENCE [LARGE SCALE GENOMIC DNA]</scope>
    <source>
        <strain evidence="11 12">NML 160184</strain>
    </source>
</reference>
<dbReference type="EMBL" id="NMVI01000018">
    <property type="protein sequence ID" value="OYN86615.1"/>
    <property type="molecule type" value="Genomic_DNA"/>
</dbReference>
<evidence type="ECO:0000256" key="4">
    <source>
        <dbReference type="ARBA" id="ARBA00022741"/>
    </source>
</evidence>
<feature type="domain" description="GHMP kinase N-terminal" evidence="9">
    <location>
        <begin position="69"/>
        <end position="152"/>
    </location>
</feature>
<comment type="subcellular location">
    <subcellularLocation>
        <location evidence="7">Cytoplasm</location>
    </subcellularLocation>
</comment>
<evidence type="ECO:0000256" key="2">
    <source>
        <dbReference type="ARBA" id="ARBA00022679"/>
    </source>
</evidence>
<evidence type="ECO:0000256" key="8">
    <source>
        <dbReference type="NCBIfam" id="TIGR00191"/>
    </source>
</evidence>
<sequence>MSSGVSPLPVGRVGAVSVPATSANLGAGFDCLGLALDWRDQMSVTVAPTTTVTVTGEGAEDIPRDESHLVLASIKRGLAELGHTAPGFDFVAHNTIPHGRGIGSSAAAIIAGLTLAWQLARPDQELGLDFVLELGIRIEGHADNAAPAVLGGAVLGVGERAAPQLVSLDLAPHWRCVVDVPTVVVPTSTARKVLPDSRAVGESIAESSRLALTTLALAGAVGPEQLLAATEDPWHQRHRGELMPQTRDWIAALRAEGFPAVVSGAGPTVLTLIADDQEPPTHEGFARHVLVPGAGVRSAL</sequence>
<dbReference type="Pfam" id="PF08544">
    <property type="entry name" value="GHMP_kinases_C"/>
    <property type="match status" value="1"/>
</dbReference>
<dbReference type="RefSeq" id="WP_094451182.1">
    <property type="nucleotide sequence ID" value="NZ_NMVI01000018.1"/>
</dbReference>
<evidence type="ECO:0000256" key="6">
    <source>
        <dbReference type="ARBA" id="ARBA00022840"/>
    </source>
</evidence>
<dbReference type="InterPro" id="IPR036554">
    <property type="entry name" value="GHMP_kinase_C_sf"/>
</dbReference>
<comment type="similarity">
    <text evidence="7">Belongs to the GHMP kinase family. Homoserine kinase subfamily.</text>
</comment>
<dbReference type="InterPro" id="IPR013750">
    <property type="entry name" value="GHMP_kinase_C_dom"/>
</dbReference>
<dbReference type="UniPathway" id="UPA00050">
    <property type="reaction ID" value="UER00064"/>
</dbReference>
<keyword evidence="5 7" id="KW-0418">Kinase</keyword>
<evidence type="ECO:0000259" key="9">
    <source>
        <dbReference type="Pfam" id="PF00288"/>
    </source>
</evidence>
<evidence type="ECO:0000256" key="7">
    <source>
        <dbReference type="HAMAP-Rule" id="MF_00384"/>
    </source>
</evidence>
<evidence type="ECO:0000256" key="1">
    <source>
        <dbReference type="ARBA" id="ARBA00022605"/>
    </source>
</evidence>
<dbReference type="GO" id="GO:0009088">
    <property type="term" value="P:threonine biosynthetic process"/>
    <property type="evidence" value="ECO:0007669"/>
    <property type="project" value="UniProtKB-UniRule"/>
</dbReference>
<name>A0A255EAU4_9ACTN</name>
<dbReference type="GO" id="GO:0005524">
    <property type="term" value="F:ATP binding"/>
    <property type="evidence" value="ECO:0007669"/>
    <property type="project" value="UniProtKB-UniRule"/>
</dbReference>
<comment type="caution">
    <text evidence="11">The sequence shown here is derived from an EMBL/GenBank/DDBJ whole genome shotgun (WGS) entry which is preliminary data.</text>
</comment>
<evidence type="ECO:0000313" key="11">
    <source>
        <dbReference type="EMBL" id="OYN86615.1"/>
    </source>
</evidence>
<organism evidence="11 12">
    <name type="scientific">Parenemella sanctibonifatiensis</name>
    <dbReference type="NCBI Taxonomy" id="2016505"/>
    <lineage>
        <taxon>Bacteria</taxon>
        <taxon>Bacillati</taxon>
        <taxon>Actinomycetota</taxon>
        <taxon>Actinomycetes</taxon>
        <taxon>Propionibacteriales</taxon>
        <taxon>Propionibacteriaceae</taxon>
        <taxon>Parenemella</taxon>
    </lineage>
</organism>
<dbReference type="InterPro" id="IPR014721">
    <property type="entry name" value="Ribsml_uS5_D2-typ_fold_subgr"/>
</dbReference>
<evidence type="ECO:0000259" key="10">
    <source>
        <dbReference type="Pfam" id="PF08544"/>
    </source>
</evidence>
<evidence type="ECO:0000313" key="12">
    <source>
        <dbReference type="Proteomes" id="UP000216533"/>
    </source>
</evidence>
<dbReference type="Gene3D" id="3.30.70.890">
    <property type="entry name" value="GHMP kinase, C-terminal domain"/>
    <property type="match status" value="1"/>
</dbReference>
<keyword evidence="2 7" id="KW-0808">Transferase</keyword>
<comment type="catalytic activity">
    <reaction evidence="7">
        <text>L-homoserine + ATP = O-phospho-L-homoserine + ADP + H(+)</text>
        <dbReference type="Rhea" id="RHEA:13985"/>
        <dbReference type="ChEBI" id="CHEBI:15378"/>
        <dbReference type="ChEBI" id="CHEBI:30616"/>
        <dbReference type="ChEBI" id="CHEBI:57476"/>
        <dbReference type="ChEBI" id="CHEBI:57590"/>
        <dbReference type="ChEBI" id="CHEBI:456216"/>
        <dbReference type="EC" id="2.7.1.39"/>
    </reaction>
</comment>
<feature type="domain" description="GHMP kinase C-terminal" evidence="10">
    <location>
        <begin position="231"/>
        <end position="278"/>
    </location>
</feature>
<accession>A0A255EAU4</accession>
<gene>
    <name evidence="7 11" type="primary">thrB</name>
    <name evidence="11" type="ORF">CGZ92_09815</name>
</gene>
<dbReference type="PANTHER" id="PTHR20861:SF1">
    <property type="entry name" value="HOMOSERINE KINASE"/>
    <property type="match status" value="1"/>
</dbReference>
<dbReference type="InterPro" id="IPR020568">
    <property type="entry name" value="Ribosomal_Su5_D2-typ_SF"/>
</dbReference>
<keyword evidence="4 7" id="KW-0547">Nucleotide-binding</keyword>
<dbReference type="Gene3D" id="3.30.230.10">
    <property type="match status" value="1"/>
</dbReference>
<dbReference type="AlphaFoldDB" id="A0A255EAU4"/>
<dbReference type="InterPro" id="IPR000870">
    <property type="entry name" value="Homoserine_kinase"/>
</dbReference>
<keyword evidence="3 7" id="KW-0791">Threonine biosynthesis</keyword>